<comment type="caution">
    <text evidence="2">The sequence shown here is derived from an EMBL/GenBank/DDBJ whole genome shotgun (WGS) entry which is preliminary data.</text>
</comment>
<dbReference type="EMBL" id="JAUUTY010000001">
    <property type="protein sequence ID" value="KAK1691850.1"/>
    <property type="molecule type" value="Genomic_DNA"/>
</dbReference>
<evidence type="ECO:0008006" key="4">
    <source>
        <dbReference type="Google" id="ProtNLM"/>
    </source>
</evidence>
<dbReference type="Proteomes" id="UP001231189">
    <property type="component" value="Unassembled WGS sequence"/>
</dbReference>
<evidence type="ECO:0000256" key="1">
    <source>
        <dbReference type="SAM" id="MobiDB-lite"/>
    </source>
</evidence>
<accession>A0AAD8X0Z9</accession>
<organism evidence="2 3">
    <name type="scientific">Lolium multiflorum</name>
    <name type="common">Italian ryegrass</name>
    <name type="synonym">Lolium perenne subsp. multiflorum</name>
    <dbReference type="NCBI Taxonomy" id="4521"/>
    <lineage>
        <taxon>Eukaryota</taxon>
        <taxon>Viridiplantae</taxon>
        <taxon>Streptophyta</taxon>
        <taxon>Embryophyta</taxon>
        <taxon>Tracheophyta</taxon>
        <taxon>Spermatophyta</taxon>
        <taxon>Magnoliopsida</taxon>
        <taxon>Liliopsida</taxon>
        <taxon>Poales</taxon>
        <taxon>Poaceae</taxon>
        <taxon>BOP clade</taxon>
        <taxon>Pooideae</taxon>
        <taxon>Poodae</taxon>
        <taxon>Poeae</taxon>
        <taxon>Poeae Chloroplast Group 2 (Poeae type)</taxon>
        <taxon>Loliodinae</taxon>
        <taxon>Loliinae</taxon>
        <taxon>Lolium</taxon>
    </lineage>
</organism>
<proteinExistence type="predicted"/>
<gene>
    <name evidence="2" type="ORF">QYE76_008547</name>
</gene>
<name>A0AAD8X0Z9_LOLMU</name>
<dbReference type="PANTHER" id="PTHR33018">
    <property type="entry name" value="OS10G0338966 PROTEIN-RELATED"/>
    <property type="match status" value="1"/>
</dbReference>
<dbReference type="AlphaFoldDB" id="A0AAD8X0Z9"/>
<feature type="region of interest" description="Disordered" evidence="1">
    <location>
        <begin position="19"/>
        <end position="90"/>
    </location>
</feature>
<feature type="region of interest" description="Disordered" evidence="1">
    <location>
        <begin position="190"/>
        <end position="245"/>
    </location>
</feature>
<protein>
    <recommendedName>
        <fullName evidence="4">Transposase</fullName>
    </recommendedName>
</protein>
<reference evidence="2" key="1">
    <citation type="submission" date="2023-07" db="EMBL/GenBank/DDBJ databases">
        <title>A chromosome-level genome assembly of Lolium multiflorum.</title>
        <authorList>
            <person name="Chen Y."/>
            <person name="Copetti D."/>
            <person name="Kolliker R."/>
            <person name="Studer B."/>
        </authorList>
    </citation>
    <scope>NUCLEOTIDE SEQUENCE</scope>
    <source>
        <strain evidence="2">02402/16</strain>
        <tissue evidence="2">Leaf</tissue>
    </source>
</reference>
<evidence type="ECO:0000313" key="2">
    <source>
        <dbReference type="EMBL" id="KAK1691850.1"/>
    </source>
</evidence>
<sequence length="516" mass="58026">MNRDQRSLPYKLHHFVSAEINPAERAHAPRLPRSPRAPPHVVPLRRPATPPRRRHRATPPPPSRARRPFRPRRRFPVPRRRPSASAGRRPPFLDAAVRALLDASLGPTAATPLQPYDAAPAASWTGVWACSGPDADDGGPGLGSAGQALGGVTFRGMHLETMDADKDEVQEELMANLIASGRDADVTAHYLNDSGEGAMDIERRKDDGSGEEEDNGSSDGTLVITKSTEPSESSHSSVKSKRGPAKKLSEGVRFDIVEIVQDGRPTAPDKAAKLFISQCGVVVRDCIPITVREWHKPKAEEAEEGHYVDDVAKNNLWRRLMAHFTLPPEENLDRAKKMEEKVKEFALKKMAKLFKNHKKRLYQDFVKQKKTSDFTGAYEQIKDHWPEFVKYKLSDEFKKRSETNKANAALKKYHQVMGPGGYRANRPKWQKAEAELIRRGIQIETFDWTERSKEWFYGIGGKLDPETGKCIYNKEHLKKPCEALIAAHKEVREGMFHPERENDEMTQALGNKEHGG</sequence>
<keyword evidence="3" id="KW-1185">Reference proteome</keyword>
<feature type="compositionally biased region" description="Low complexity" evidence="1">
    <location>
        <begin position="225"/>
        <end position="237"/>
    </location>
</feature>
<evidence type="ECO:0000313" key="3">
    <source>
        <dbReference type="Proteomes" id="UP001231189"/>
    </source>
</evidence>
<dbReference type="PANTHER" id="PTHR33018:SF34">
    <property type="entry name" value="OS02G0472350 PROTEIN"/>
    <property type="match status" value="1"/>
</dbReference>
<feature type="compositionally biased region" description="Basic residues" evidence="1">
    <location>
        <begin position="64"/>
        <end position="82"/>
    </location>
</feature>